<proteinExistence type="predicted"/>
<dbReference type="AlphaFoldDB" id="T1GJA1"/>
<dbReference type="HOGENOM" id="CLU_2707601_0_0_1"/>
<dbReference type="EMBL" id="CAQQ02391236">
    <property type="status" value="NOT_ANNOTATED_CDS"/>
    <property type="molecule type" value="Genomic_DNA"/>
</dbReference>
<sequence length="73" mass="8535">MKRAEKRILLSAFRNGLISRSNWVGNYELLILENVTIVHYPERTLLTIVNKKQGVSHMFLSHIKCTIPMNQRL</sequence>
<reference evidence="2" key="1">
    <citation type="submission" date="2013-02" db="EMBL/GenBank/DDBJ databases">
        <authorList>
            <person name="Hughes D."/>
        </authorList>
    </citation>
    <scope>NUCLEOTIDE SEQUENCE</scope>
    <source>
        <strain>Durham</strain>
        <strain evidence="2">NC isolate 2 -- Noor lab</strain>
    </source>
</reference>
<name>T1GJA1_MEGSC</name>
<evidence type="ECO:0000313" key="1">
    <source>
        <dbReference type="EnsemblMetazoa" id="MESCA003545-PA"/>
    </source>
</evidence>
<keyword evidence="2" id="KW-1185">Reference proteome</keyword>
<accession>T1GJA1</accession>
<dbReference type="EMBL" id="CAQQ02391237">
    <property type="status" value="NOT_ANNOTATED_CDS"/>
    <property type="molecule type" value="Genomic_DNA"/>
</dbReference>
<dbReference type="EMBL" id="CAQQ02391235">
    <property type="status" value="NOT_ANNOTATED_CDS"/>
    <property type="molecule type" value="Genomic_DNA"/>
</dbReference>
<dbReference type="Proteomes" id="UP000015102">
    <property type="component" value="Unassembled WGS sequence"/>
</dbReference>
<reference evidence="1" key="2">
    <citation type="submission" date="2015-06" db="UniProtKB">
        <authorList>
            <consortium name="EnsemblMetazoa"/>
        </authorList>
    </citation>
    <scope>IDENTIFICATION</scope>
</reference>
<protein>
    <submittedName>
        <fullName evidence="1">Uncharacterized protein</fullName>
    </submittedName>
</protein>
<evidence type="ECO:0000313" key="2">
    <source>
        <dbReference type="Proteomes" id="UP000015102"/>
    </source>
</evidence>
<organism evidence="1 2">
    <name type="scientific">Megaselia scalaris</name>
    <name type="common">Humpbacked fly</name>
    <name type="synonym">Phora scalaris</name>
    <dbReference type="NCBI Taxonomy" id="36166"/>
    <lineage>
        <taxon>Eukaryota</taxon>
        <taxon>Metazoa</taxon>
        <taxon>Ecdysozoa</taxon>
        <taxon>Arthropoda</taxon>
        <taxon>Hexapoda</taxon>
        <taxon>Insecta</taxon>
        <taxon>Pterygota</taxon>
        <taxon>Neoptera</taxon>
        <taxon>Endopterygota</taxon>
        <taxon>Diptera</taxon>
        <taxon>Brachycera</taxon>
        <taxon>Muscomorpha</taxon>
        <taxon>Platypezoidea</taxon>
        <taxon>Phoridae</taxon>
        <taxon>Megaseliini</taxon>
        <taxon>Megaselia</taxon>
    </lineage>
</organism>
<dbReference type="EnsemblMetazoa" id="MESCA003545-RA">
    <property type="protein sequence ID" value="MESCA003545-PA"/>
    <property type="gene ID" value="MESCA003545"/>
</dbReference>